<feature type="region of interest" description="Disordered" evidence="1">
    <location>
        <begin position="1"/>
        <end position="21"/>
    </location>
</feature>
<keyword evidence="4" id="KW-1185">Reference proteome</keyword>
<dbReference type="AlphaFoldDB" id="A0A5C5X144"/>
<evidence type="ECO:0000256" key="1">
    <source>
        <dbReference type="SAM" id="MobiDB-lite"/>
    </source>
</evidence>
<organism evidence="3 4">
    <name type="scientific">Thalassoglobus neptunius</name>
    <dbReference type="NCBI Taxonomy" id="1938619"/>
    <lineage>
        <taxon>Bacteria</taxon>
        <taxon>Pseudomonadati</taxon>
        <taxon>Planctomycetota</taxon>
        <taxon>Planctomycetia</taxon>
        <taxon>Planctomycetales</taxon>
        <taxon>Planctomycetaceae</taxon>
        <taxon>Thalassoglobus</taxon>
    </lineage>
</organism>
<dbReference type="SUPFAM" id="SSF51230">
    <property type="entry name" value="Single hybrid motif"/>
    <property type="match status" value="1"/>
</dbReference>
<feature type="domain" description="Lipoyl-binding" evidence="2">
    <location>
        <begin position="16"/>
        <end position="87"/>
    </location>
</feature>
<accession>A0A5C5X144</accession>
<sequence>MTHSRQDPISNETDSVHIPDLGTGEKPIELVHWLVDEGAQVISGERVAELLADSVLFYLEVEQTGELSQIQVGAGTRVEIGQAVATIAVAEES</sequence>
<name>A0A5C5X144_9PLAN</name>
<gene>
    <name evidence="3" type="ORF">KOR42_02190</name>
</gene>
<evidence type="ECO:0000313" key="3">
    <source>
        <dbReference type="EMBL" id="TWT56864.1"/>
    </source>
</evidence>
<protein>
    <submittedName>
        <fullName evidence="3">Branched-chain alpha-keto acid dehydrogenase subunit E2</fullName>
    </submittedName>
</protein>
<evidence type="ECO:0000313" key="4">
    <source>
        <dbReference type="Proteomes" id="UP000317243"/>
    </source>
</evidence>
<dbReference type="InterPro" id="IPR011053">
    <property type="entry name" value="Single_hybrid_motif"/>
</dbReference>
<proteinExistence type="predicted"/>
<dbReference type="CDD" id="cd06849">
    <property type="entry name" value="lipoyl_domain"/>
    <property type="match status" value="1"/>
</dbReference>
<comment type="caution">
    <text evidence="3">The sequence shown here is derived from an EMBL/GenBank/DDBJ whole genome shotgun (WGS) entry which is preliminary data.</text>
</comment>
<dbReference type="Proteomes" id="UP000317243">
    <property type="component" value="Unassembled WGS sequence"/>
</dbReference>
<dbReference type="RefSeq" id="WP_146506774.1">
    <property type="nucleotide sequence ID" value="NZ_SIHI01000001.1"/>
</dbReference>
<dbReference type="OrthoDB" id="288952at2"/>
<evidence type="ECO:0000259" key="2">
    <source>
        <dbReference type="Pfam" id="PF00364"/>
    </source>
</evidence>
<reference evidence="3 4" key="1">
    <citation type="submission" date="2019-02" db="EMBL/GenBank/DDBJ databases">
        <title>Deep-cultivation of Planctomycetes and their phenomic and genomic characterization uncovers novel biology.</title>
        <authorList>
            <person name="Wiegand S."/>
            <person name="Jogler M."/>
            <person name="Boedeker C."/>
            <person name="Pinto D."/>
            <person name="Vollmers J."/>
            <person name="Rivas-Marin E."/>
            <person name="Kohn T."/>
            <person name="Peeters S.H."/>
            <person name="Heuer A."/>
            <person name="Rast P."/>
            <person name="Oberbeckmann S."/>
            <person name="Bunk B."/>
            <person name="Jeske O."/>
            <person name="Meyerdierks A."/>
            <person name="Storesund J.E."/>
            <person name="Kallscheuer N."/>
            <person name="Luecker S."/>
            <person name="Lage O.M."/>
            <person name="Pohl T."/>
            <person name="Merkel B.J."/>
            <person name="Hornburger P."/>
            <person name="Mueller R.-W."/>
            <person name="Bruemmer F."/>
            <person name="Labrenz M."/>
            <person name="Spormann A.M."/>
            <person name="Op Den Camp H."/>
            <person name="Overmann J."/>
            <person name="Amann R."/>
            <person name="Jetten M.S.M."/>
            <person name="Mascher T."/>
            <person name="Medema M.H."/>
            <person name="Devos D.P."/>
            <person name="Kaster A.-K."/>
            <person name="Ovreas L."/>
            <person name="Rohde M."/>
            <person name="Galperin M.Y."/>
            <person name="Jogler C."/>
        </authorList>
    </citation>
    <scope>NUCLEOTIDE SEQUENCE [LARGE SCALE GENOMIC DNA]</scope>
    <source>
        <strain evidence="3 4">KOR42</strain>
    </source>
</reference>
<dbReference type="InterPro" id="IPR000089">
    <property type="entry name" value="Biotin_lipoyl"/>
</dbReference>
<dbReference type="Pfam" id="PF00364">
    <property type="entry name" value="Biotin_lipoyl"/>
    <property type="match status" value="1"/>
</dbReference>
<dbReference type="EMBL" id="SIHI01000001">
    <property type="protein sequence ID" value="TWT56864.1"/>
    <property type="molecule type" value="Genomic_DNA"/>
</dbReference>
<dbReference type="Gene3D" id="2.40.50.100">
    <property type="match status" value="1"/>
</dbReference>